<sequence>MRSLLYEIKSQHQSGNDKFYPVVQYADGSVRTEVEDTLFQLQTLNGIINSAIGRQRHDNDKQIRSGSLFG</sequence>
<gene>
    <name evidence="1" type="ORF">METHB2_70075</name>
</gene>
<organism evidence="1 2">
    <name type="scientific">Candidatus Methylobacter favarea</name>
    <dbReference type="NCBI Taxonomy" id="2707345"/>
    <lineage>
        <taxon>Bacteria</taxon>
        <taxon>Pseudomonadati</taxon>
        <taxon>Pseudomonadota</taxon>
        <taxon>Gammaproteobacteria</taxon>
        <taxon>Methylococcales</taxon>
        <taxon>Methylococcaceae</taxon>
        <taxon>Methylobacter</taxon>
    </lineage>
</organism>
<protein>
    <submittedName>
        <fullName evidence="1">Uncharacterized protein</fullName>
    </submittedName>
</protein>
<dbReference type="AlphaFoldDB" id="A0A8S0XUV5"/>
<dbReference type="Proteomes" id="UP000494216">
    <property type="component" value="Unassembled WGS sequence"/>
</dbReference>
<evidence type="ECO:0000313" key="1">
    <source>
        <dbReference type="EMBL" id="CAA9892468.1"/>
    </source>
</evidence>
<dbReference type="EMBL" id="CADCXN010000102">
    <property type="protein sequence ID" value="CAA9892468.1"/>
    <property type="molecule type" value="Genomic_DNA"/>
</dbReference>
<name>A0A8S0XUV5_9GAMM</name>
<proteinExistence type="predicted"/>
<accession>A0A8S0XUV5</accession>
<evidence type="ECO:0000313" key="2">
    <source>
        <dbReference type="Proteomes" id="UP000494216"/>
    </source>
</evidence>
<reference evidence="1 2" key="1">
    <citation type="submission" date="2020-02" db="EMBL/GenBank/DDBJ databases">
        <authorList>
            <person name="Hogendoorn C."/>
        </authorList>
    </citation>
    <scope>NUCLEOTIDE SEQUENCE [LARGE SCALE GENOMIC DNA]</scope>
    <source>
        <strain evidence="1">METHB21</strain>
    </source>
</reference>
<keyword evidence="2" id="KW-1185">Reference proteome</keyword>
<comment type="caution">
    <text evidence="1">The sequence shown here is derived from an EMBL/GenBank/DDBJ whole genome shotgun (WGS) entry which is preliminary data.</text>
</comment>